<gene>
    <name evidence="3" type="ORF">JYZ213_LOCUS1267</name>
</gene>
<feature type="signal peptide" evidence="2">
    <location>
        <begin position="1"/>
        <end position="21"/>
    </location>
</feature>
<keyword evidence="2" id="KW-0732">Signal</keyword>
<evidence type="ECO:0000313" key="3">
    <source>
        <dbReference type="EMBL" id="CAF0731859.1"/>
    </source>
</evidence>
<evidence type="ECO:0000256" key="2">
    <source>
        <dbReference type="SAM" id="SignalP"/>
    </source>
</evidence>
<keyword evidence="1" id="KW-0812">Transmembrane</keyword>
<proteinExistence type="predicted"/>
<organism evidence="3 4">
    <name type="scientific">Adineta steineri</name>
    <dbReference type="NCBI Taxonomy" id="433720"/>
    <lineage>
        <taxon>Eukaryota</taxon>
        <taxon>Metazoa</taxon>
        <taxon>Spiralia</taxon>
        <taxon>Gnathifera</taxon>
        <taxon>Rotifera</taxon>
        <taxon>Eurotatoria</taxon>
        <taxon>Bdelloidea</taxon>
        <taxon>Adinetida</taxon>
        <taxon>Adinetidae</taxon>
        <taxon>Adineta</taxon>
    </lineage>
</organism>
<name>A0A813MYC6_9BILA</name>
<evidence type="ECO:0000256" key="1">
    <source>
        <dbReference type="SAM" id="Phobius"/>
    </source>
</evidence>
<dbReference type="Proteomes" id="UP000663845">
    <property type="component" value="Unassembled WGS sequence"/>
</dbReference>
<reference evidence="3" key="1">
    <citation type="submission" date="2021-02" db="EMBL/GenBank/DDBJ databases">
        <authorList>
            <person name="Nowell W R."/>
        </authorList>
    </citation>
    <scope>NUCLEOTIDE SEQUENCE</scope>
</reference>
<dbReference type="EMBL" id="CAJNOG010000005">
    <property type="protein sequence ID" value="CAF0731859.1"/>
    <property type="molecule type" value="Genomic_DNA"/>
</dbReference>
<keyword evidence="1" id="KW-1133">Transmembrane helix</keyword>
<keyword evidence="1" id="KW-0472">Membrane</keyword>
<comment type="caution">
    <text evidence="3">The sequence shown here is derived from an EMBL/GenBank/DDBJ whole genome shotgun (WGS) entry which is preliminary data.</text>
</comment>
<sequence length="395" mass="44416">MTSVISAFSLFVLVLVSGCFTLPIVERSSTLSSFDNHVSTEEMFASDSTPELELRRLSEGMNRGFNTPTSTGNDLPEDFTHASYMAHEHSASEHFTFEPTTERMFVPKRDAKDSYAVDEPIPSERFNHTLTEKFDASKVGAADMYAVDESIPSERFEHHPTVEGFVAPKRAFDELFMTTVESDSESEPMKRFFDDASFGTTEQTVQNGESHYKTDVTTDFIKSKMDMESTTDFMTTFTSTIAPEFHTTKLYPSTFTSTMSTGKFTGHLDDDEEEHEKPKKTLRVSKYDTPRKTQTTTVEPEDDSHIRVAEYDQSASDKLIKMPNDLMVLDDKSDVVTIASIKLTTDMMKNEPKEKMLNQGSTLLLFLLAALLFCACLTASTLAFVSSFGNERTFE</sequence>
<evidence type="ECO:0000313" key="4">
    <source>
        <dbReference type="Proteomes" id="UP000663845"/>
    </source>
</evidence>
<feature type="transmembrane region" description="Helical" evidence="1">
    <location>
        <begin position="363"/>
        <end position="385"/>
    </location>
</feature>
<protein>
    <submittedName>
        <fullName evidence="3">Uncharacterized protein</fullName>
    </submittedName>
</protein>
<dbReference type="AlphaFoldDB" id="A0A813MYC6"/>
<feature type="chain" id="PRO_5032701658" evidence="2">
    <location>
        <begin position="22"/>
        <end position="395"/>
    </location>
</feature>
<accession>A0A813MYC6</accession>